<reference evidence="3" key="1">
    <citation type="journal article" date="2020" name="bioRxiv">
        <title>Comparative genomics of Chlamydomonas.</title>
        <authorList>
            <person name="Craig R.J."/>
            <person name="Hasan A.R."/>
            <person name="Ness R.W."/>
            <person name="Keightley P.D."/>
        </authorList>
    </citation>
    <scope>NUCLEOTIDE SEQUENCE</scope>
    <source>
        <strain evidence="3">CCAP 11/70</strain>
    </source>
</reference>
<proteinExistence type="predicted"/>
<accession>A0A835Y8W9</accession>
<feature type="transmembrane region" description="Helical" evidence="2">
    <location>
        <begin position="30"/>
        <end position="50"/>
    </location>
</feature>
<feature type="region of interest" description="Disordered" evidence="1">
    <location>
        <begin position="92"/>
        <end position="122"/>
    </location>
</feature>
<feature type="transmembrane region" description="Helical" evidence="2">
    <location>
        <begin position="62"/>
        <end position="82"/>
    </location>
</feature>
<keyword evidence="2" id="KW-0472">Membrane</keyword>
<name>A0A835Y8W9_9CHLO</name>
<comment type="caution">
    <text evidence="3">The sequence shown here is derived from an EMBL/GenBank/DDBJ whole genome shotgun (WGS) entry which is preliminary data.</text>
</comment>
<evidence type="ECO:0000256" key="2">
    <source>
        <dbReference type="SAM" id="Phobius"/>
    </source>
</evidence>
<evidence type="ECO:0000313" key="4">
    <source>
        <dbReference type="Proteomes" id="UP000612055"/>
    </source>
</evidence>
<dbReference type="Proteomes" id="UP000612055">
    <property type="component" value="Unassembled WGS sequence"/>
</dbReference>
<dbReference type="AlphaFoldDB" id="A0A835Y8W9"/>
<protein>
    <submittedName>
        <fullName evidence="3">Uncharacterized protein</fullName>
    </submittedName>
</protein>
<evidence type="ECO:0000256" key="1">
    <source>
        <dbReference type="SAM" id="MobiDB-lite"/>
    </source>
</evidence>
<keyword evidence="2" id="KW-1133">Transmembrane helix</keyword>
<dbReference type="EMBL" id="JAEHOE010000015">
    <property type="protein sequence ID" value="KAG2497294.1"/>
    <property type="molecule type" value="Genomic_DNA"/>
</dbReference>
<evidence type="ECO:0000313" key="3">
    <source>
        <dbReference type="EMBL" id="KAG2497294.1"/>
    </source>
</evidence>
<organism evidence="3 4">
    <name type="scientific">Edaphochlamys debaryana</name>
    <dbReference type="NCBI Taxonomy" id="47281"/>
    <lineage>
        <taxon>Eukaryota</taxon>
        <taxon>Viridiplantae</taxon>
        <taxon>Chlorophyta</taxon>
        <taxon>core chlorophytes</taxon>
        <taxon>Chlorophyceae</taxon>
        <taxon>CS clade</taxon>
        <taxon>Chlamydomonadales</taxon>
        <taxon>Chlamydomonadales incertae sedis</taxon>
        <taxon>Edaphochlamys</taxon>
    </lineage>
</organism>
<dbReference type="OrthoDB" id="10623003at2759"/>
<gene>
    <name evidence="3" type="ORF">HYH03_004877</name>
</gene>
<keyword evidence="2" id="KW-0812">Transmembrane</keyword>
<keyword evidence="4" id="KW-1185">Reference proteome</keyword>
<sequence>MAPKADSAPAIAAAPIAIASRPSGVTSNKIGYTLLFFSLGLLGIGYLMPVIQDSSDPEQQRLYGSIAVFWVMLMVGVCKGFIWPDEKRAAPAASSGAQAGGGAEEDEDSGAGRGASRRTRRA</sequence>